<dbReference type="EMBL" id="CP018632">
    <property type="protein sequence ID" value="ASJ76179.1"/>
    <property type="molecule type" value="Genomic_DNA"/>
</dbReference>
<dbReference type="InterPro" id="IPR043746">
    <property type="entry name" value="DUF5691"/>
</dbReference>
<proteinExistence type="predicted"/>
<gene>
    <name evidence="1" type="ORF">IMCC3135_30650</name>
</gene>
<accession>A0A2Z2NY14</accession>
<name>A0A2Z2NY14_9GAMM</name>
<reference evidence="1 2" key="1">
    <citation type="submission" date="2016-12" db="EMBL/GenBank/DDBJ databases">
        <authorList>
            <person name="Song W.-J."/>
            <person name="Kurnit D.M."/>
        </authorList>
    </citation>
    <scope>NUCLEOTIDE SEQUENCE [LARGE SCALE GENOMIC DNA]</scope>
    <source>
        <strain evidence="1 2">IMCC3135</strain>
    </source>
</reference>
<keyword evidence="2" id="KW-1185">Reference proteome</keyword>
<dbReference type="RefSeq" id="WP_088920984.1">
    <property type="nucleotide sequence ID" value="NZ_CP018632.1"/>
</dbReference>
<protein>
    <submittedName>
        <fullName evidence="1">Uncharacterized protein</fullName>
    </submittedName>
</protein>
<sequence>MSQSVLLKAALLGTQRCDDFSIAPHAQLEATWKALAEQPDRSAALLQAAALEDMALRAGRRATSVELPSACQAETQPYIPVAAARAAWDLMRGPFSQLLIEWINVARAGGYIVTPRLLPAMLEFGRANVNMRLAVADIVGSRGRWLAAQSETWAWLDSHADMQVDGAWWQTGTPSQRRAWLEQQLKLDPQQAAESIGQSWPGDSPDMRESFAELVADYPHAAHEDWLQQRALKDRRQATRRFATKALMQIPGSDFRVRAEQRALSLLTVKSKLLGRTQLLFNPPDHFDSQWLEDGIREKPPTGTGAKAFWATQMIAAIPLQAWSSLLEHDDPFSLTIDPDWADTIVAGWQQAASLYPHAGTLALLLKRLAKHDTVNSLYQALEPLLSPLEPNEVADLLEPLKLSDEQRLMLLRQFLPSLNANRHLVLHRVASEWPGTAASRNVSKADAIALAGCCDRQQIATLLERISTFTDLSASGEEFARALEYRHNYLKHFVEPNESR</sequence>
<dbReference type="AlphaFoldDB" id="A0A2Z2NY14"/>
<organism evidence="1 2">
    <name type="scientific">Granulosicoccus antarcticus IMCC3135</name>
    <dbReference type="NCBI Taxonomy" id="1192854"/>
    <lineage>
        <taxon>Bacteria</taxon>
        <taxon>Pseudomonadati</taxon>
        <taxon>Pseudomonadota</taxon>
        <taxon>Gammaproteobacteria</taxon>
        <taxon>Chromatiales</taxon>
        <taxon>Granulosicoccaceae</taxon>
        <taxon>Granulosicoccus</taxon>
    </lineage>
</organism>
<evidence type="ECO:0000313" key="2">
    <source>
        <dbReference type="Proteomes" id="UP000250079"/>
    </source>
</evidence>
<dbReference type="Pfam" id="PF18944">
    <property type="entry name" value="DUF5691"/>
    <property type="match status" value="1"/>
</dbReference>
<evidence type="ECO:0000313" key="1">
    <source>
        <dbReference type="EMBL" id="ASJ76179.1"/>
    </source>
</evidence>
<dbReference type="OrthoDB" id="262508at2"/>
<dbReference type="KEGG" id="gai:IMCC3135_30650"/>
<dbReference type="Proteomes" id="UP000250079">
    <property type="component" value="Chromosome"/>
</dbReference>